<proteinExistence type="predicted"/>
<name>A0ABQ4G0H5_9ACTN</name>
<dbReference type="Proteomes" id="UP000603904">
    <property type="component" value="Unassembled WGS sequence"/>
</dbReference>
<evidence type="ECO:0000313" key="4">
    <source>
        <dbReference type="Proteomes" id="UP000603904"/>
    </source>
</evidence>
<dbReference type="RefSeq" id="WP_204057945.1">
    <property type="nucleotide sequence ID" value="NZ_BAAAGP010000009.1"/>
</dbReference>
<keyword evidence="2" id="KW-1133">Transmembrane helix</keyword>
<feature type="region of interest" description="Disordered" evidence="1">
    <location>
        <begin position="35"/>
        <end position="65"/>
    </location>
</feature>
<evidence type="ECO:0000256" key="2">
    <source>
        <dbReference type="SAM" id="Phobius"/>
    </source>
</evidence>
<evidence type="ECO:0008006" key="5">
    <source>
        <dbReference type="Google" id="ProtNLM"/>
    </source>
</evidence>
<keyword evidence="2" id="KW-0472">Membrane</keyword>
<organism evidence="3 4">
    <name type="scientific">Microbispora corallina</name>
    <dbReference type="NCBI Taxonomy" id="83302"/>
    <lineage>
        <taxon>Bacteria</taxon>
        <taxon>Bacillati</taxon>
        <taxon>Actinomycetota</taxon>
        <taxon>Actinomycetes</taxon>
        <taxon>Streptosporangiales</taxon>
        <taxon>Streptosporangiaceae</taxon>
        <taxon>Microbispora</taxon>
    </lineage>
</organism>
<gene>
    <name evidence="3" type="ORF">Mco01_35500</name>
</gene>
<keyword evidence="4" id="KW-1185">Reference proteome</keyword>
<comment type="caution">
    <text evidence="3">The sequence shown here is derived from an EMBL/GenBank/DDBJ whole genome shotgun (WGS) entry which is preliminary data.</text>
</comment>
<evidence type="ECO:0000313" key="3">
    <source>
        <dbReference type="EMBL" id="GIH40550.1"/>
    </source>
</evidence>
<feature type="compositionally biased region" description="Low complexity" evidence="1">
    <location>
        <begin position="49"/>
        <end position="63"/>
    </location>
</feature>
<keyword evidence="2" id="KW-0812">Transmembrane</keyword>
<reference evidence="3 4" key="1">
    <citation type="submission" date="2021-01" db="EMBL/GenBank/DDBJ databases">
        <title>Whole genome shotgun sequence of Microbispora corallina NBRC 16416.</title>
        <authorList>
            <person name="Komaki H."/>
            <person name="Tamura T."/>
        </authorList>
    </citation>
    <scope>NUCLEOTIDE SEQUENCE [LARGE SCALE GENOMIC DNA]</scope>
    <source>
        <strain evidence="3 4">NBRC 16416</strain>
    </source>
</reference>
<protein>
    <recommendedName>
        <fullName evidence="5">Mce-associated membrane protein</fullName>
    </recommendedName>
</protein>
<accession>A0ABQ4G0H5</accession>
<sequence>MTTSPSRDRGKALAFAAAVLVLAAVGVYLTMSPPSGDDGGGQREQSLGAAAPTAAATTPAAAPSQVATTPGTFDVYAYLPLSREELGAAADLARRFTASYGTFQYGEDPAAFANRLKAFATVEFGAQLTRAMTDPALVSQNKADQVVSRGTAKVRTIRDVTANQVVLVVDALRHVTDRTGEKDQDDQYAVTVVKVGADWRVYDMEPADAGQDGDSNP</sequence>
<feature type="transmembrane region" description="Helical" evidence="2">
    <location>
        <begin position="12"/>
        <end position="31"/>
    </location>
</feature>
<evidence type="ECO:0000256" key="1">
    <source>
        <dbReference type="SAM" id="MobiDB-lite"/>
    </source>
</evidence>
<dbReference type="EMBL" id="BOOC01000014">
    <property type="protein sequence ID" value="GIH40550.1"/>
    <property type="molecule type" value="Genomic_DNA"/>
</dbReference>